<comment type="caution">
    <text evidence="2">The sequence shown here is derived from an EMBL/GenBank/DDBJ whole genome shotgun (WGS) entry which is preliminary data.</text>
</comment>
<dbReference type="InterPro" id="IPR036691">
    <property type="entry name" value="Endo/exonu/phosph_ase_sf"/>
</dbReference>
<feature type="region of interest" description="Disordered" evidence="1">
    <location>
        <begin position="123"/>
        <end position="142"/>
    </location>
</feature>
<reference evidence="2 3" key="1">
    <citation type="journal article" date="2021" name="Elife">
        <title>Chloroplast acquisition without the gene transfer in kleptoplastic sea slugs, Plakobranchus ocellatus.</title>
        <authorList>
            <person name="Maeda T."/>
            <person name="Takahashi S."/>
            <person name="Yoshida T."/>
            <person name="Shimamura S."/>
            <person name="Takaki Y."/>
            <person name="Nagai Y."/>
            <person name="Toyoda A."/>
            <person name="Suzuki Y."/>
            <person name="Arimoto A."/>
            <person name="Ishii H."/>
            <person name="Satoh N."/>
            <person name="Nishiyama T."/>
            <person name="Hasebe M."/>
            <person name="Maruyama T."/>
            <person name="Minagawa J."/>
            <person name="Obokata J."/>
            <person name="Shigenobu S."/>
        </authorList>
    </citation>
    <scope>NUCLEOTIDE SEQUENCE [LARGE SCALE GENOMIC DNA]</scope>
</reference>
<evidence type="ECO:0000313" key="3">
    <source>
        <dbReference type="Proteomes" id="UP000762676"/>
    </source>
</evidence>
<evidence type="ECO:0000313" key="2">
    <source>
        <dbReference type="EMBL" id="GFR73677.1"/>
    </source>
</evidence>
<feature type="compositionally biased region" description="Polar residues" evidence="1">
    <location>
        <begin position="123"/>
        <end position="135"/>
    </location>
</feature>
<organism evidence="2 3">
    <name type="scientific">Elysia marginata</name>
    <dbReference type="NCBI Taxonomy" id="1093978"/>
    <lineage>
        <taxon>Eukaryota</taxon>
        <taxon>Metazoa</taxon>
        <taxon>Spiralia</taxon>
        <taxon>Lophotrochozoa</taxon>
        <taxon>Mollusca</taxon>
        <taxon>Gastropoda</taxon>
        <taxon>Heterobranchia</taxon>
        <taxon>Euthyneura</taxon>
        <taxon>Panpulmonata</taxon>
        <taxon>Sacoglossa</taxon>
        <taxon>Placobranchoidea</taxon>
        <taxon>Plakobranchidae</taxon>
        <taxon>Elysia</taxon>
    </lineage>
</organism>
<name>A0AAV4FK59_9GAST</name>
<evidence type="ECO:0000256" key="1">
    <source>
        <dbReference type="SAM" id="MobiDB-lite"/>
    </source>
</evidence>
<dbReference type="Proteomes" id="UP000762676">
    <property type="component" value="Unassembled WGS sequence"/>
</dbReference>
<dbReference type="PANTHER" id="PTHR23227">
    <property type="entry name" value="BUCENTAUR RELATED"/>
    <property type="match status" value="1"/>
</dbReference>
<proteinExistence type="predicted"/>
<dbReference type="SUPFAM" id="SSF56219">
    <property type="entry name" value="DNase I-like"/>
    <property type="match status" value="1"/>
</dbReference>
<dbReference type="Gene3D" id="3.60.10.10">
    <property type="entry name" value="Endonuclease/exonuclease/phosphatase"/>
    <property type="match status" value="1"/>
</dbReference>
<keyword evidence="3" id="KW-1185">Reference proteome</keyword>
<sequence length="142" mass="15701">MINIISVYAPQVGEKEVNKEELTKDLECMIYSIPVGEKVIIGADLNAHLGEGGEGYRRIQGREGYGKRNVEGQKALESLEGLDMAVVNTFFKKREKQKINYKSGQGQSQLDFIMARREDVLGLQSNNRGRGSAPTQAGLRNG</sequence>
<dbReference type="EMBL" id="BMAT01011481">
    <property type="protein sequence ID" value="GFR73677.1"/>
    <property type="molecule type" value="Genomic_DNA"/>
</dbReference>
<accession>A0AAV4FK59</accession>
<gene>
    <name evidence="2" type="ORF">ElyMa_005736400</name>
</gene>
<dbReference type="AlphaFoldDB" id="A0AAV4FK59"/>
<protein>
    <submittedName>
        <fullName evidence="2">Retrovirus-related Pol polyprotein LINE-1</fullName>
    </submittedName>
</protein>
<dbReference type="PANTHER" id="PTHR23227:SF83">
    <property type="entry name" value="ENDONUCLEASE_EXONUCLEASE_PHOSPHATASE DOMAIN-CONTAINING PROTEIN"/>
    <property type="match status" value="1"/>
</dbReference>
<dbReference type="InterPro" id="IPR027124">
    <property type="entry name" value="Swc5/CFDP1/2"/>
</dbReference>